<protein>
    <submittedName>
        <fullName evidence="1">Uncharacterized protein</fullName>
    </submittedName>
</protein>
<evidence type="ECO:0000313" key="1">
    <source>
        <dbReference type="EMBL" id="SHK81015.1"/>
    </source>
</evidence>
<dbReference type="EMBL" id="FQZU01000034">
    <property type="protein sequence ID" value="SHK81015.1"/>
    <property type="molecule type" value="Genomic_DNA"/>
</dbReference>
<dbReference type="RefSeq" id="WP_073478142.1">
    <property type="nucleotide sequence ID" value="NZ_FQZU01000034.1"/>
</dbReference>
<keyword evidence="2" id="KW-1185">Reference proteome</keyword>
<accession>A0A1M6VI33</accession>
<evidence type="ECO:0000313" key="2">
    <source>
        <dbReference type="Proteomes" id="UP000183994"/>
    </source>
</evidence>
<dbReference type="OrthoDB" id="5395031at2"/>
<gene>
    <name evidence="1" type="ORF">SAMN02745216_04116</name>
</gene>
<reference evidence="2" key="1">
    <citation type="submission" date="2016-11" db="EMBL/GenBank/DDBJ databases">
        <authorList>
            <person name="Varghese N."/>
            <person name="Submissions S."/>
        </authorList>
    </citation>
    <scope>NUCLEOTIDE SEQUENCE [LARGE SCALE GENOMIC DNA]</scope>
    <source>
        <strain evidence="2">DSM 16219</strain>
    </source>
</reference>
<dbReference type="AlphaFoldDB" id="A0A1M6VI33"/>
<name>A0A1M6VI33_9BACT</name>
<dbReference type="Proteomes" id="UP000183994">
    <property type="component" value="Unassembled WGS sequence"/>
</dbReference>
<sequence>MLLRRQSILLWTIVLFLITAVSAAAFQTSDLTGTWHVHRLLSGDAPDAVGWEYGTCDITPGGVISYTGTSTCSGEVTETGALSVDSSGQVSVAEDASYSGALNAGKDLIVGSYTAPGGGRALEIALKRTPGMVFSQADLAGTWRIYGLVSGDSPAQTPGWTYQTQAILDATGNGVYGTPQYNSMGTSWDHLINALPMDSNGIMSFLSEDGPAHGAMSDDKNLLVIAGTGCPGYKDDVCGFNMQIWVRAGVTCFSQEDLAGYWTIHGLVAGDASAGANFIGWTRSTGTLDHAGWYETDAWETSSGSSDPAATAIPVTFDGLVSFMSDGVSAGHGAVMASKDFWVLVQNDGGGGFSLVTGVRQKAAPRVFGDFNYSGNLDLGDAIQILQILAGQRSNTLDGGIQAALERFEAILAKDSTSVDDPDWDYVISRNFMDFGRDREDYLAPVVNGSLQGAVFEGMQIVEVADGDPPRVRISCHIMMPDGSRFFVSHLWFTQENGVWLMTGDGLPMEFEVDASAALNQNTGTVQENGIGFRAHDYYHHTVNKGIDNILVTGPGLPSQGLVMQVVDNSDPDDVRYRVFKDDEAIELFQEADGLDTSVIPNNARYVFTPRDASGNAVFSQSFTKTLPLPPLSNAELESNPQRYFPLLTAPEGSVLSSFDGGDLTVKWTEPDALDDPNVIKVEVEWASGSGKGGGIYGAALAVLTGLDASLGQADTADFTLECYDKTMREFTTHCKVDVSDSIKLVLASYHARYASGVPFSLETRSAGSPEQIIVVDENGLPPASPYALSIYSSSGNVWQMENIPAGVSEISMGVVPEGADEVFAFTNTSANGTYWAELKAGNHKEKDSYLWKVTDGEPMSTGSQVAVNMSNPQGISFSGYLGIAFIDSNDEIYMNLFEYTGGSESFSAVPPSGDWIWFVSVATDTGGNGWLPLFDHELHDVSAVIPLGSNELLGGGNSVDLELSSMQVQGGVRFQDASGILQSPPANAVIELEAEDYEDVEGAFIPQSDGSFSGSMHYLKKVGDAAIPQDALMEVNVFLDVHRTGDVGHNSFVFAELDGISASNLGTVQNPLATITGHSLNITVNGILGDDQWLCHPTNQILTASSNTITGILYSHPSGSDDVDLFYDRNGNGWVENEEDNVNIQPDATSFSIPENLLFCLFQFKDDVWHNMDFELNNNWQRWYGHRSTSSKGEGLAVIGLGNAQPDPNLPTAITLFQDANHNGHLDSGEDHAVLNNIPALTDRYCLDYPDVIQASDFSPWP</sequence>
<proteinExistence type="predicted"/>
<organism evidence="1 2">
    <name type="scientific">Desulfatibacillum alkenivorans DSM 16219</name>
    <dbReference type="NCBI Taxonomy" id="1121393"/>
    <lineage>
        <taxon>Bacteria</taxon>
        <taxon>Pseudomonadati</taxon>
        <taxon>Thermodesulfobacteriota</taxon>
        <taxon>Desulfobacteria</taxon>
        <taxon>Desulfobacterales</taxon>
        <taxon>Desulfatibacillaceae</taxon>
        <taxon>Desulfatibacillum</taxon>
    </lineage>
</organism>